<dbReference type="GO" id="GO:0015074">
    <property type="term" value="P:DNA integration"/>
    <property type="evidence" value="ECO:0007669"/>
    <property type="project" value="InterPro"/>
</dbReference>
<dbReference type="Pfam" id="PF24626">
    <property type="entry name" value="SH3_Tf2-1"/>
    <property type="match status" value="1"/>
</dbReference>
<reference evidence="3" key="1">
    <citation type="journal article" date="2019" name="Sci. Rep.">
        <title>Draft genome of Tanacetum cinerariifolium, the natural source of mosquito coil.</title>
        <authorList>
            <person name="Yamashiro T."/>
            <person name="Shiraishi A."/>
            <person name="Satake H."/>
            <person name="Nakayama K."/>
        </authorList>
    </citation>
    <scope>NUCLEOTIDE SEQUENCE</scope>
</reference>
<organism evidence="3">
    <name type="scientific">Tanacetum cinerariifolium</name>
    <name type="common">Dalmatian daisy</name>
    <name type="synonym">Chrysanthemum cinerariifolium</name>
    <dbReference type="NCBI Taxonomy" id="118510"/>
    <lineage>
        <taxon>Eukaryota</taxon>
        <taxon>Viridiplantae</taxon>
        <taxon>Streptophyta</taxon>
        <taxon>Embryophyta</taxon>
        <taxon>Tracheophyta</taxon>
        <taxon>Spermatophyta</taxon>
        <taxon>Magnoliopsida</taxon>
        <taxon>eudicotyledons</taxon>
        <taxon>Gunneridae</taxon>
        <taxon>Pentapetalae</taxon>
        <taxon>asterids</taxon>
        <taxon>campanulids</taxon>
        <taxon>Asterales</taxon>
        <taxon>Asteraceae</taxon>
        <taxon>Asteroideae</taxon>
        <taxon>Anthemideae</taxon>
        <taxon>Anthemidinae</taxon>
        <taxon>Tanacetum</taxon>
    </lineage>
</organism>
<keyword evidence="3" id="KW-0808">Transferase</keyword>
<keyword evidence="1" id="KW-0812">Transmembrane</keyword>
<accession>A0A6L2LKL6</accession>
<sequence>MVKGCLLDLGLKLDASKIKAVKKWETPRTPYEVRSFLRLVGYYHRFIENFSKIAKLLTVLTQKSKTFDWGEEQERKIQTLKDKLCNELVLAFPDGLKDFMVYCDASGLRLGCVLRQRGNDNNDFVTKLPRTSSGHDTIWVIVDWLTKFAYFLPMREDYKMDRLSRLYLNEIVARYGVPILIISDRDSRFKSRFWQTMQEALGTKLEMSMAYHPQTDGQSERTIQNLEGVLRACVLDFEGSWDVHLSLVEFSYNNSYHSSVRCASFEALYSRKCHSPIMLAEVREGQLIGPERKPLEFSVDEYVLLKVSPWKGVVRFRKKGKLAPRFVGPFKITERVGLVSYRLRLLEELNGIHDTFYVSNLKKCLADPTLQVPLDEIQVDAKLIFVEEPVEILERELKKLKRSRIAIVKVRWNSKRALGTGDLKVATPRARFYKQLEDVFLARTLRYETKSQTNQDGLHGIKFLLPMNSVQIFIYGVFALANVGLKCLRKAKKAHWQNDSMMTDETVAKSATTVGWCSTVGNYRSDSRRLSVKRLSRDGLGAPVITAEFSAFALGTMIPVPGAGVFAVVAVLKVGVAASVAVTA</sequence>
<dbReference type="FunFam" id="3.30.70.270:FF:000063">
    <property type="entry name" value="Zinc knuckle domaincontaining protein"/>
    <property type="match status" value="1"/>
</dbReference>
<dbReference type="InterPro" id="IPR041577">
    <property type="entry name" value="RT_RNaseH_2"/>
</dbReference>
<evidence type="ECO:0000313" key="3">
    <source>
        <dbReference type="EMBL" id="GEU62356.1"/>
    </source>
</evidence>
<dbReference type="InterPro" id="IPR036397">
    <property type="entry name" value="RNaseH_sf"/>
</dbReference>
<dbReference type="InterPro" id="IPR012337">
    <property type="entry name" value="RNaseH-like_sf"/>
</dbReference>
<dbReference type="InterPro" id="IPR043128">
    <property type="entry name" value="Rev_trsase/Diguanyl_cyclase"/>
</dbReference>
<dbReference type="PANTHER" id="PTHR34072">
    <property type="entry name" value="ENZYMATIC POLYPROTEIN-RELATED"/>
    <property type="match status" value="1"/>
</dbReference>
<name>A0A6L2LKL6_TANCI</name>
<dbReference type="GO" id="GO:0003676">
    <property type="term" value="F:nucleic acid binding"/>
    <property type="evidence" value="ECO:0007669"/>
    <property type="project" value="InterPro"/>
</dbReference>
<dbReference type="Gene3D" id="3.30.420.10">
    <property type="entry name" value="Ribonuclease H-like superfamily/Ribonuclease H"/>
    <property type="match status" value="1"/>
</dbReference>
<dbReference type="PROSITE" id="PS50994">
    <property type="entry name" value="INTEGRASE"/>
    <property type="match status" value="1"/>
</dbReference>
<dbReference type="InterPro" id="IPR056924">
    <property type="entry name" value="SH3_Tf2-1"/>
</dbReference>
<protein>
    <submittedName>
        <fullName evidence="3">Putative reverse transcriptase domain-containing protein</fullName>
    </submittedName>
</protein>
<feature type="domain" description="Integrase catalytic" evidence="2">
    <location>
        <begin position="112"/>
        <end position="272"/>
    </location>
</feature>
<dbReference type="Pfam" id="PF17919">
    <property type="entry name" value="RT_RNaseH_2"/>
    <property type="match status" value="1"/>
</dbReference>
<dbReference type="PANTHER" id="PTHR34072:SF52">
    <property type="entry name" value="RIBONUCLEASE H"/>
    <property type="match status" value="1"/>
</dbReference>
<evidence type="ECO:0000256" key="1">
    <source>
        <dbReference type="SAM" id="Phobius"/>
    </source>
</evidence>
<dbReference type="EMBL" id="BKCJ010004659">
    <property type="protein sequence ID" value="GEU62356.1"/>
    <property type="molecule type" value="Genomic_DNA"/>
</dbReference>
<keyword evidence="3" id="KW-0695">RNA-directed DNA polymerase</keyword>
<evidence type="ECO:0000259" key="2">
    <source>
        <dbReference type="PROSITE" id="PS50994"/>
    </source>
</evidence>
<dbReference type="InterPro" id="IPR043502">
    <property type="entry name" value="DNA/RNA_pol_sf"/>
</dbReference>
<keyword evidence="3" id="KW-0548">Nucleotidyltransferase</keyword>
<gene>
    <name evidence="3" type="ORF">Tci_034334</name>
</gene>
<dbReference type="InterPro" id="IPR001584">
    <property type="entry name" value="Integrase_cat-core"/>
</dbReference>
<dbReference type="GO" id="GO:0003964">
    <property type="term" value="F:RNA-directed DNA polymerase activity"/>
    <property type="evidence" value="ECO:0007669"/>
    <property type="project" value="UniProtKB-KW"/>
</dbReference>
<dbReference type="SUPFAM" id="SSF53098">
    <property type="entry name" value="Ribonuclease H-like"/>
    <property type="match status" value="1"/>
</dbReference>
<keyword evidence="1" id="KW-1133">Transmembrane helix</keyword>
<dbReference type="Gene3D" id="3.30.70.270">
    <property type="match status" value="1"/>
</dbReference>
<keyword evidence="1" id="KW-0472">Membrane</keyword>
<dbReference type="SUPFAM" id="SSF56672">
    <property type="entry name" value="DNA/RNA polymerases"/>
    <property type="match status" value="1"/>
</dbReference>
<comment type="caution">
    <text evidence="3">The sequence shown here is derived from an EMBL/GenBank/DDBJ whole genome shotgun (WGS) entry which is preliminary data.</text>
</comment>
<proteinExistence type="predicted"/>
<dbReference type="AlphaFoldDB" id="A0A6L2LKL6"/>
<feature type="transmembrane region" description="Helical" evidence="1">
    <location>
        <begin position="463"/>
        <end position="485"/>
    </location>
</feature>